<protein>
    <submittedName>
        <fullName evidence="1">Uncharacterized protein</fullName>
    </submittedName>
</protein>
<dbReference type="AlphaFoldDB" id="A0A7J8T070"/>
<gene>
    <name evidence="1" type="ORF">Godav_000588</name>
</gene>
<proteinExistence type="predicted"/>
<evidence type="ECO:0000313" key="1">
    <source>
        <dbReference type="EMBL" id="MBA0631744.1"/>
    </source>
</evidence>
<accession>A0A7J8T070</accession>
<dbReference type="Proteomes" id="UP000593561">
    <property type="component" value="Unassembled WGS sequence"/>
</dbReference>
<name>A0A7J8T070_GOSDV</name>
<sequence>MLRRGSQILSNNNANIRIMWSQWSFRMF</sequence>
<keyword evidence="2" id="KW-1185">Reference proteome</keyword>
<reference evidence="1 2" key="1">
    <citation type="journal article" date="2019" name="Genome Biol. Evol.">
        <title>Insights into the evolution of the New World diploid cottons (Gossypium, subgenus Houzingenia) based on genome sequencing.</title>
        <authorList>
            <person name="Grover C.E."/>
            <person name="Arick M.A. 2nd"/>
            <person name="Thrash A."/>
            <person name="Conover J.L."/>
            <person name="Sanders W.S."/>
            <person name="Peterson D.G."/>
            <person name="Frelichowski J.E."/>
            <person name="Scheffler J.A."/>
            <person name="Scheffler B.E."/>
            <person name="Wendel J.F."/>
        </authorList>
    </citation>
    <scope>NUCLEOTIDE SEQUENCE [LARGE SCALE GENOMIC DNA]</scope>
    <source>
        <strain evidence="1">27</strain>
        <tissue evidence="1">Leaf</tissue>
    </source>
</reference>
<comment type="caution">
    <text evidence="1">The sequence shown here is derived from an EMBL/GenBank/DDBJ whole genome shotgun (WGS) entry which is preliminary data.</text>
</comment>
<dbReference type="EMBL" id="JABFAC010000013">
    <property type="protein sequence ID" value="MBA0631744.1"/>
    <property type="molecule type" value="Genomic_DNA"/>
</dbReference>
<organism evidence="1 2">
    <name type="scientific">Gossypium davidsonii</name>
    <name type="common">Davidson's cotton</name>
    <name type="synonym">Gossypium klotzschianum subsp. davidsonii</name>
    <dbReference type="NCBI Taxonomy" id="34287"/>
    <lineage>
        <taxon>Eukaryota</taxon>
        <taxon>Viridiplantae</taxon>
        <taxon>Streptophyta</taxon>
        <taxon>Embryophyta</taxon>
        <taxon>Tracheophyta</taxon>
        <taxon>Spermatophyta</taxon>
        <taxon>Magnoliopsida</taxon>
        <taxon>eudicotyledons</taxon>
        <taxon>Gunneridae</taxon>
        <taxon>Pentapetalae</taxon>
        <taxon>rosids</taxon>
        <taxon>malvids</taxon>
        <taxon>Malvales</taxon>
        <taxon>Malvaceae</taxon>
        <taxon>Malvoideae</taxon>
        <taxon>Gossypium</taxon>
    </lineage>
</organism>
<evidence type="ECO:0000313" key="2">
    <source>
        <dbReference type="Proteomes" id="UP000593561"/>
    </source>
</evidence>